<evidence type="ECO:0000256" key="5">
    <source>
        <dbReference type="ARBA" id="ARBA00023136"/>
    </source>
</evidence>
<dbReference type="EMBL" id="JAGGKS010000005">
    <property type="protein sequence ID" value="MBP1926171.1"/>
    <property type="molecule type" value="Genomic_DNA"/>
</dbReference>
<feature type="transmembrane region" description="Helical" evidence="6">
    <location>
        <begin position="62"/>
        <end position="85"/>
    </location>
</feature>
<keyword evidence="2" id="KW-1003">Cell membrane</keyword>
<gene>
    <name evidence="7" type="ORF">J2Z76_002035</name>
</gene>
<name>A0ABS4GEQ0_9FIRM</name>
<sequence>MLIIDKLAYTNKFSESNPYIKVWCSILIIVISIVNSNIWIFLVMIFVVSMATVSGAQIPIKIYVKMLIAPIIYLFISILTIILSFGFHEINDVSKFIYLKTFNFMNFYIGITVGSLQRGGTISLRAISSIIGMYFLILTTPCNQQIKVMKKIKIPSVFIEIYVLTYRFIAIFFEEVSQIHLAQKMRFGYNSYKNSMNSLAILIKILFVRIMSRYTSMVNILEIKHFDGTFYVD</sequence>
<feature type="transmembrane region" description="Helical" evidence="6">
    <location>
        <begin position="97"/>
        <end position="116"/>
    </location>
</feature>
<reference evidence="7 8" key="1">
    <citation type="submission" date="2021-03" db="EMBL/GenBank/DDBJ databases">
        <title>Genomic Encyclopedia of Type Strains, Phase IV (KMG-IV): sequencing the most valuable type-strain genomes for metagenomic binning, comparative biology and taxonomic classification.</title>
        <authorList>
            <person name="Goeker M."/>
        </authorList>
    </citation>
    <scope>NUCLEOTIDE SEQUENCE [LARGE SCALE GENOMIC DNA]</scope>
    <source>
        <strain evidence="7 8">DSM 24004</strain>
    </source>
</reference>
<dbReference type="InterPro" id="IPR012809">
    <property type="entry name" value="ECF_CbiQ"/>
</dbReference>
<protein>
    <submittedName>
        <fullName evidence="7">Cobalt/nickel transport system permease protein</fullName>
    </submittedName>
</protein>
<evidence type="ECO:0000256" key="3">
    <source>
        <dbReference type="ARBA" id="ARBA00022692"/>
    </source>
</evidence>
<dbReference type="PANTHER" id="PTHR43723">
    <property type="entry name" value="COBALT TRANSPORT PROTEIN CBIQ"/>
    <property type="match status" value="1"/>
</dbReference>
<proteinExistence type="predicted"/>
<evidence type="ECO:0000256" key="6">
    <source>
        <dbReference type="SAM" id="Phobius"/>
    </source>
</evidence>
<feature type="transmembrane region" description="Helical" evidence="6">
    <location>
        <begin position="20"/>
        <end position="50"/>
    </location>
</feature>
<keyword evidence="5 6" id="KW-0472">Membrane</keyword>
<dbReference type="RefSeq" id="WP_209511898.1">
    <property type="nucleotide sequence ID" value="NZ_JAGGKS010000005.1"/>
</dbReference>
<accession>A0ABS4GEQ0</accession>
<evidence type="ECO:0000313" key="8">
    <source>
        <dbReference type="Proteomes" id="UP001519342"/>
    </source>
</evidence>
<dbReference type="InterPro" id="IPR052770">
    <property type="entry name" value="Cobalt_transport_CbiQ"/>
</dbReference>
<evidence type="ECO:0000313" key="7">
    <source>
        <dbReference type="EMBL" id="MBP1926171.1"/>
    </source>
</evidence>
<comment type="subcellular location">
    <subcellularLocation>
        <location evidence="1">Cell membrane</location>
        <topology evidence="1">Multi-pass membrane protein</topology>
    </subcellularLocation>
</comment>
<keyword evidence="4 6" id="KW-1133">Transmembrane helix</keyword>
<evidence type="ECO:0000256" key="2">
    <source>
        <dbReference type="ARBA" id="ARBA00022475"/>
    </source>
</evidence>
<dbReference type="InterPro" id="IPR003339">
    <property type="entry name" value="ABC/ECF_trnsptr_transmembrane"/>
</dbReference>
<evidence type="ECO:0000256" key="1">
    <source>
        <dbReference type="ARBA" id="ARBA00004651"/>
    </source>
</evidence>
<evidence type="ECO:0000256" key="4">
    <source>
        <dbReference type="ARBA" id="ARBA00022989"/>
    </source>
</evidence>
<keyword evidence="3 6" id="KW-0812">Transmembrane</keyword>
<dbReference type="CDD" id="cd16914">
    <property type="entry name" value="EcfT"/>
    <property type="match status" value="1"/>
</dbReference>
<dbReference type="PANTHER" id="PTHR43723:SF1">
    <property type="entry name" value="COBALT TRANSPORT PROTEIN CBIQ"/>
    <property type="match status" value="1"/>
</dbReference>
<dbReference type="NCBIfam" id="TIGR02454">
    <property type="entry name" value="ECF_T_CbiQ"/>
    <property type="match status" value="1"/>
</dbReference>
<comment type="caution">
    <text evidence="7">The sequence shown here is derived from an EMBL/GenBank/DDBJ whole genome shotgun (WGS) entry which is preliminary data.</text>
</comment>
<keyword evidence="8" id="KW-1185">Reference proteome</keyword>
<dbReference type="Pfam" id="PF02361">
    <property type="entry name" value="CbiQ"/>
    <property type="match status" value="1"/>
</dbReference>
<organism evidence="7 8">
    <name type="scientific">Sedimentibacter acidaminivorans</name>
    <dbReference type="NCBI Taxonomy" id="913099"/>
    <lineage>
        <taxon>Bacteria</taxon>
        <taxon>Bacillati</taxon>
        <taxon>Bacillota</taxon>
        <taxon>Tissierellia</taxon>
        <taxon>Sedimentibacter</taxon>
    </lineage>
</organism>
<dbReference type="Proteomes" id="UP001519342">
    <property type="component" value="Unassembled WGS sequence"/>
</dbReference>
<feature type="transmembrane region" description="Helical" evidence="6">
    <location>
        <begin position="122"/>
        <end position="142"/>
    </location>
</feature>